<reference evidence="1 2" key="1">
    <citation type="journal article" date="2018" name="Front. Plant Sci.">
        <title>Red Clover (Trifolium pratense) and Zigzag Clover (T. medium) - A Picture of Genomic Similarities and Differences.</title>
        <authorList>
            <person name="Dluhosova J."/>
            <person name="Istvanek J."/>
            <person name="Nedelnik J."/>
            <person name="Repkova J."/>
        </authorList>
    </citation>
    <scope>NUCLEOTIDE SEQUENCE [LARGE SCALE GENOMIC DNA]</scope>
    <source>
        <strain evidence="2">cv. 10/8</strain>
        <tissue evidence="1">Leaf</tissue>
    </source>
</reference>
<evidence type="ECO:0000313" key="2">
    <source>
        <dbReference type="Proteomes" id="UP000265520"/>
    </source>
</evidence>
<dbReference type="Proteomes" id="UP000265520">
    <property type="component" value="Unassembled WGS sequence"/>
</dbReference>
<evidence type="ECO:0000313" key="1">
    <source>
        <dbReference type="EMBL" id="MCI55109.1"/>
    </source>
</evidence>
<accession>A0A392T262</accession>
<name>A0A392T262_9FABA</name>
<feature type="non-terminal residue" evidence="1">
    <location>
        <position position="1"/>
    </location>
</feature>
<sequence length="55" mass="5679">CSVSGAVAGTRWGSLSQHSWYESSLGVAGPRQVTENFLTLLAGTRSGSLGLAQRA</sequence>
<organism evidence="1 2">
    <name type="scientific">Trifolium medium</name>
    <dbReference type="NCBI Taxonomy" id="97028"/>
    <lineage>
        <taxon>Eukaryota</taxon>
        <taxon>Viridiplantae</taxon>
        <taxon>Streptophyta</taxon>
        <taxon>Embryophyta</taxon>
        <taxon>Tracheophyta</taxon>
        <taxon>Spermatophyta</taxon>
        <taxon>Magnoliopsida</taxon>
        <taxon>eudicotyledons</taxon>
        <taxon>Gunneridae</taxon>
        <taxon>Pentapetalae</taxon>
        <taxon>rosids</taxon>
        <taxon>fabids</taxon>
        <taxon>Fabales</taxon>
        <taxon>Fabaceae</taxon>
        <taxon>Papilionoideae</taxon>
        <taxon>50 kb inversion clade</taxon>
        <taxon>NPAAA clade</taxon>
        <taxon>Hologalegina</taxon>
        <taxon>IRL clade</taxon>
        <taxon>Trifolieae</taxon>
        <taxon>Trifolium</taxon>
    </lineage>
</organism>
<proteinExistence type="predicted"/>
<dbReference type="EMBL" id="LXQA010490846">
    <property type="protein sequence ID" value="MCI55109.1"/>
    <property type="molecule type" value="Genomic_DNA"/>
</dbReference>
<keyword evidence="2" id="KW-1185">Reference proteome</keyword>
<comment type="caution">
    <text evidence="1">The sequence shown here is derived from an EMBL/GenBank/DDBJ whole genome shotgun (WGS) entry which is preliminary data.</text>
</comment>
<protein>
    <submittedName>
        <fullName evidence="1">Uncharacterized protein</fullName>
    </submittedName>
</protein>
<dbReference type="AlphaFoldDB" id="A0A392T262"/>